<name>A0ABZ1UGE2_9BURK</name>
<organism evidence="2 3">
    <name type="scientific">[Empedobacter] haloabium</name>
    <dbReference type="NCBI Taxonomy" id="592317"/>
    <lineage>
        <taxon>Bacteria</taxon>
        <taxon>Pseudomonadati</taxon>
        <taxon>Pseudomonadota</taxon>
        <taxon>Betaproteobacteria</taxon>
        <taxon>Burkholderiales</taxon>
        <taxon>Oxalobacteraceae</taxon>
        <taxon>Telluria group</taxon>
        <taxon>Telluria group incertae sedis</taxon>
    </lineage>
</organism>
<accession>A0ABZ1UGE2</accession>
<evidence type="ECO:0000256" key="1">
    <source>
        <dbReference type="SAM" id="MobiDB-lite"/>
    </source>
</evidence>
<feature type="compositionally biased region" description="Acidic residues" evidence="1">
    <location>
        <begin position="83"/>
        <end position="92"/>
    </location>
</feature>
<proteinExistence type="predicted"/>
<feature type="region of interest" description="Disordered" evidence="1">
    <location>
        <begin position="55"/>
        <end position="105"/>
    </location>
</feature>
<evidence type="ECO:0000313" key="2">
    <source>
        <dbReference type="EMBL" id="WUR11265.1"/>
    </source>
</evidence>
<keyword evidence="3" id="KW-1185">Reference proteome</keyword>
<gene>
    <name evidence="2" type="ORF">E7V67_016260</name>
</gene>
<dbReference type="Proteomes" id="UP000321323">
    <property type="component" value="Chromosome"/>
</dbReference>
<reference evidence="2 3" key="1">
    <citation type="journal article" date="2019" name="Int. J. Syst. Evol. Microbiol.">
        <title>The Draft Whole-Genome Sequence of the Antibiotic Producer Empedobacter haloabium ATCC 31962 Provides Indications for Its Taxonomic Reclassification.</title>
        <authorList>
            <person name="Miess H."/>
            <person name="Arlt P."/>
            <person name="Apel A.K."/>
            <person name="Weber T."/>
            <person name="Nieselt K."/>
            <person name="Hanssen F."/>
            <person name="Czemmel S."/>
            <person name="Nahnsen S."/>
            <person name="Gross H."/>
        </authorList>
    </citation>
    <scope>NUCLEOTIDE SEQUENCE [LARGE SCALE GENOMIC DNA]</scope>
    <source>
        <strain evidence="2 3">ATCC 31962</strain>
    </source>
</reference>
<protein>
    <submittedName>
        <fullName evidence="2">Uncharacterized protein</fullName>
    </submittedName>
</protein>
<evidence type="ECO:0000313" key="3">
    <source>
        <dbReference type="Proteomes" id="UP000321323"/>
    </source>
</evidence>
<feature type="compositionally biased region" description="Basic and acidic residues" evidence="1">
    <location>
        <begin position="93"/>
        <end position="105"/>
    </location>
</feature>
<dbReference type="EMBL" id="CP136508">
    <property type="protein sequence ID" value="WUR11265.1"/>
    <property type="molecule type" value="Genomic_DNA"/>
</dbReference>
<sequence length="105" mass="11353">MNGADRQQQDVDHDRLEAMDFLLVIGAAGHVRQQALRQAGVGLLRCVLVAGIDSPRDAGDARTDAQQPEYGIVDGGQFAQQEPEIDAGGDSEQEPREQLDARQAE</sequence>